<evidence type="ECO:0000256" key="3">
    <source>
        <dbReference type="ARBA" id="ARBA00022729"/>
    </source>
</evidence>
<name>A0A0X8JEA5_ACTRD</name>
<dbReference type="PROSITE" id="PS51318">
    <property type="entry name" value="TAT"/>
    <property type="match status" value="1"/>
</dbReference>
<evidence type="ECO:0000259" key="5">
    <source>
        <dbReference type="Pfam" id="PF13473"/>
    </source>
</evidence>
<dbReference type="InterPro" id="IPR053377">
    <property type="entry name" value="Iron_uptake_EfeM/EfeO"/>
</dbReference>
<gene>
    <name evidence="6" type="ORF">AXF14_06175</name>
</gene>
<dbReference type="EMBL" id="CP014228">
    <property type="protein sequence ID" value="AMD87248.1"/>
    <property type="molecule type" value="Genomic_DNA"/>
</dbReference>
<comment type="similarity">
    <text evidence="2">Belongs to the EfeM/EfeO family.</text>
</comment>
<evidence type="ECO:0000256" key="2">
    <source>
        <dbReference type="ARBA" id="ARBA00005989"/>
    </source>
</evidence>
<dbReference type="InterPro" id="IPR034981">
    <property type="entry name" value="Imelysin-like_EfeO/Algp7"/>
</dbReference>
<proteinExistence type="inferred from homology"/>
<dbReference type="InterPro" id="IPR018976">
    <property type="entry name" value="Imelysin-like"/>
</dbReference>
<dbReference type="Gene3D" id="1.20.1420.20">
    <property type="entry name" value="M75 peptidase, HXXE motif"/>
    <property type="match status" value="1"/>
</dbReference>
<dbReference type="STRING" id="111015.AXF14_06175"/>
<feature type="domain" description="Imelysin-like" evidence="4">
    <location>
        <begin position="166"/>
        <end position="447"/>
    </location>
</feature>
<evidence type="ECO:0000256" key="1">
    <source>
        <dbReference type="ARBA" id="ARBA00004418"/>
    </source>
</evidence>
<dbReference type="RefSeq" id="WP_067941722.1">
    <property type="nucleotide sequence ID" value="NZ_CP014228.1"/>
</dbReference>
<evidence type="ECO:0000259" key="4">
    <source>
        <dbReference type="Pfam" id="PF09375"/>
    </source>
</evidence>
<dbReference type="PANTHER" id="PTHR39192:SF1">
    <property type="entry name" value="IRON UPTAKE SYSTEM COMPONENT EFEO"/>
    <property type="match status" value="1"/>
</dbReference>
<dbReference type="Pfam" id="PF13473">
    <property type="entry name" value="Cupredoxin_1"/>
    <property type="match status" value="1"/>
</dbReference>
<dbReference type="InterPro" id="IPR006311">
    <property type="entry name" value="TAT_signal"/>
</dbReference>
<dbReference type="InterPro" id="IPR008972">
    <property type="entry name" value="Cupredoxin"/>
</dbReference>
<evidence type="ECO:0000313" key="6">
    <source>
        <dbReference type="EMBL" id="AMD87248.1"/>
    </source>
</evidence>
<comment type="subcellular location">
    <subcellularLocation>
        <location evidence="1">Periplasm</location>
    </subcellularLocation>
</comment>
<dbReference type="GO" id="GO:0042597">
    <property type="term" value="C:periplasmic space"/>
    <property type="evidence" value="ECO:0007669"/>
    <property type="project" value="UniProtKB-SubCell"/>
</dbReference>
<accession>A0A0X8JEA5</accession>
<keyword evidence="3" id="KW-0732">Signal</keyword>
<dbReference type="InterPro" id="IPR038352">
    <property type="entry name" value="Imelysin_sf"/>
</dbReference>
<protein>
    <submittedName>
        <fullName evidence="6">PbrT family lead (Pb2+) uptake porter</fullName>
    </submittedName>
</protein>
<evidence type="ECO:0000313" key="7">
    <source>
        <dbReference type="Proteomes" id="UP000065220"/>
    </source>
</evidence>
<dbReference type="CDD" id="cd14656">
    <property type="entry name" value="Imelysin-like_EfeO"/>
    <property type="match status" value="1"/>
</dbReference>
<dbReference type="Gene3D" id="2.60.40.420">
    <property type="entry name" value="Cupredoxins - blue copper proteins"/>
    <property type="match status" value="1"/>
</dbReference>
<dbReference type="NCBIfam" id="NF041757">
    <property type="entry name" value="EfeO"/>
    <property type="match status" value="1"/>
</dbReference>
<dbReference type="Pfam" id="PF09375">
    <property type="entry name" value="Peptidase_M75"/>
    <property type="match status" value="1"/>
</dbReference>
<dbReference type="InterPro" id="IPR028096">
    <property type="entry name" value="EfeO_Cupredoxin"/>
</dbReference>
<dbReference type="OrthoDB" id="7348379at2"/>
<reference evidence="7" key="1">
    <citation type="submission" date="2016-02" db="EMBL/GenBank/DDBJ databases">
        <authorList>
            <person name="Holder M.E."/>
            <person name="Ajami N.J."/>
            <person name="Petrosino J.F."/>
        </authorList>
    </citation>
    <scope>NUCLEOTIDE SEQUENCE [LARGE SCALE GENOMIC DNA]</scope>
    <source>
        <strain evidence="7">CCUG 36733</strain>
    </source>
</reference>
<dbReference type="AlphaFoldDB" id="A0A0X8JEA5"/>
<dbReference type="Proteomes" id="UP000065220">
    <property type="component" value="Chromosome"/>
</dbReference>
<feature type="domain" description="EfeO-type cupredoxin-like" evidence="5">
    <location>
        <begin position="47"/>
        <end position="141"/>
    </location>
</feature>
<dbReference type="KEGG" id="ard:AXF14_06175"/>
<sequence length="455" mass="47849">MPATTAPARRPGLTRRSVLGLPILALAGVGLAGCVDNNQGSSSGSSASAGASAGATAITVEITDDALTLSTEEMPSGVVTFTMTNKGTVANEFEVLTENKLQIVSEQENIGPGTTATLTTALAEGTYYVACKPNMVGDLKGVTKLTVTKGAAVEVSDDVAKLEEQAVTSYTAYVKDQVGQLLTATQDFVDAYTSGDTDRAKELFPLARQHYERIEPTAESFGIEEPGDLDSALDLRVQDLAADAGTDTTDASVIKGWTGWHRIEADLWDGGEGSPFAFADDLARKGAGQDLVDNTQKLYDLVYGKIDGAGGAFELTLTDVATGAASLLEEVALSKIVGEEETFSHTDLYDFKANVEGAEVAYGNVEDIVKTNDTDLATQITERFKTVDDLLAKYEDGKTADGATKYVDYSTIAAVQKNAGEAPSDTDYTKAQRELSDAVNALSESLSQVAGTVLH</sequence>
<dbReference type="PANTHER" id="PTHR39192">
    <property type="entry name" value="IRON UPTAKE SYSTEM COMPONENT EFEO"/>
    <property type="match status" value="1"/>
</dbReference>
<dbReference type="InterPro" id="IPR050894">
    <property type="entry name" value="EfeM/EfeO_iron_uptake"/>
</dbReference>
<keyword evidence="7" id="KW-1185">Reference proteome</keyword>
<organism evidence="6 7">
    <name type="scientific">Actinomyces radicidentis</name>
    <dbReference type="NCBI Taxonomy" id="111015"/>
    <lineage>
        <taxon>Bacteria</taxon>
        <taxon>Bacillati</taxon>
        <taxon>Actinomycetota</taxon>
        <taxon>Actinomycetes</taxon>
        <taxon>Actinomycetales</taxon>
        <taxon>Actinomycetaceae</taxon>
        <taxon>Actinomyces</taxon>
    </lineage>
</organism>
<dbReference type="SMR" id="A0A0X8JEA5"/>